<feature type="binding site" evidence="3">
    <location>
        <begin position="387"/>
        <end position="389"/>
    </location>
    <ligand>
        <name>L-glutamate</name>
        <dbReference type="ChEBI" id="CHEBI:29985"/>
    </ligand>
</feature>
<dbReference type="InterPro" id="IPR043138">
    <property type="entry name" value="GGT_lsub"/>
</dbReference>
<dbReference type="SUPFAM" id="SSF56235">
    <property type="entry name" value="N-terminal nucleophile aminohydrolases (Ntn hydrolases)"/>
    <property type="match status" value="2"/>
</dbReference>
<feature type="signal peptide" evidence="4">
    <location>
        <begin position="1"/>
        <end position="16"/>
    </location>
</feature>
<dbReference type="InterPro" id="IPR043137">
    <property type="entry name" value="GGT_ssub_C"/>
</dbReference>
<keyword evidence="1" id="KW-1202">Platelet aggregation activating toxin</keyword>
<proteinExistence type="predicted"/>
<dbReference type="GO" id="GO:0036374">
    <property type="term" value="F:glutathione hydrolase activity"/>
    <property type="evidence" value="ECO:0007669"/>
    <property type="project" value="InterPro"/>
</dbReference>
<dbReference type="PhylomeDB" id="A0A1B0GEJ3"/>
<dbReference type="EnsemblMetazoa" id="GMOY011716-RA">
    <property type="protein sequence ID" value="GMOY011716-PA"/>
    <property type="gene ID" value="GMOY011716"/>
</dbReference>
<dbReference type="EMBL" id="CCAG010012287">
    <property type="status" value="NOT_ANNOTATED_CDS"/>
    <property type="molecule type" value="Genomic_DNA"/>
</dbReference>
<dbReference type="VEuPathDB" id="VectorBase:GMOY011716"/>
<evidence type="ECO:0000313" key="6">
    <source>
        <dbReference type="Proteomes" id="UP000092444"/>
    </source>
</evidence>
<accession>A0A1B0GEJ3</accession>
<reference evidence="5" key="1">
    <citation type="submission" date="2020-05" db="UniProtKB">
        <authorList>
            <consortium name="EnsemblMetazoa"/>
        </authorList>
    </citation>
    <scope>IDENTIFICATION</scope>
    <source>
        <strain evidence="5">Yale</strain>
    </source>
</reference>
<dbReference type="FunFam" id="3.60.20.40:FF:000001">
    <property type="entry name" value="Gamma-glutamyltranspeptidase 1"/>
    <property type="match status" value="2"/>
</dbReference>
<dbReference type="PANTHER" id="PTHR11686">
    <property type="entry name" value="GAMMA GLUTAMYL TRANSPEPTIDASE"/>
    <property type="match status" value="1"/>
</dbReference>
<evidence type="ECO:0000256" key="3">
    <source>
        <dbReference type="PIRSR" id="PIRSR600101-2"/>
    </source>
</evidence>
<feature type="active site" description="Nucleophile" evidence="2">
    <location>
        <position position="369"/>
    </location>
</feature>
<feature type="binding site" evidence="3">
    <location>
        <begin position="439"/>
        <end position="440"/>
    </location>
    <ligand>
        <name>L-glutamate</name>
        <dbReference type="ChEBI" id="CHEBI:29985"/>
    </ligand>
</feature>
<dbReference type="FunFam" id="1.10.246.130:FF:000001">
    <property type="entry name" value="Gamma-glutamyltransferase 5 isoform 1"/>
    <property type="match status" value="2"/>
</dbReference>
<evidence type="ECO:0000313" key="5">
    <source>
        <dbReference type="EnsemblMetazoa" id="GMOY011716-PA"/>
    </source>
</evidence>
<evidence type="ECO:0000256" key="1">
    <source>
        <dbReference type="ARBA" id="ARBA00084097"/>
    </source>
</evidence>
<feature type="chain" id="PRO_5008408191" evidence="4">
    <location>
        <begin position="17"/>
        <end position="1106"/>
    </location>
</feature>
<feature type="binding site" evidence="3">
    <location>
        <position position="411"/>
    </location>
    <ligand>
        <name>L-glutamate</name>
        <dbReference type="ChEBI" id="CHEBI:29985"/>
    </ligand>
</feature>
<dbReference type="AlphaFoldDB" id="A0A1B0GEJ3"/>
<dbReference type="STRING" id="37546.A0A1B0GEJ3"/>
<dbReference type="Proteomes" id="UP000092444">
    <property type="component" value="Unassembled WGS sequence"/>
</dbReference>
<dbReference type="GO" id="GO:0006751">
    <property type="term" value="P:glutathione catabolic process"/>
    <property type="evidence" value="ECO:0007669"/>
    <property type="project" value="InterPro"/>
</dbReference>
<protein>
    <submittedName>
        <fullName evidence="5">Uncharacterized protein</fullName>
    </submittedName>
</protein>
<name>A0A1B0GEJ3_GLOMM</name>
<dbReference type="InterPro" id="IPR029055">
    <property type="entry name" value="Ntn_hydrolases_N"/>
</dbReference>
<keyword evidence="1" id="KW-0800">Toxin</keyword>
<evidence type="ECO:0000256" key="4">
    <source>
        <dbReference type="SAM" id="SignalP"/>
    </source>
</evidence>
<dbReference type="InterPro" id="IPR000101">
    <property type="entry name" value="GGT_peptidase"/>
</dbReference>
<organism evidence="5 6">
    <name type="scientific">Glossina morsitans morsitans</name>
    <name type="common">Savannah tsetse fly</name>
    <dbReference type="NCBI Taxonomy" id="37546"/>
    <lineage>
        <taxon>Eukaryota</taxon>
        <taxon>Metazoa</taxon>
        <taxon>Ecdysozoa</taxon>
        <taxon>Arthropoda</taxon>
        <taxon>Hexapoda</taxon>
        <taxon>Insecta</taxon>
        <taxon>Pterygota</taxon>
        <taxon>Neoptera</taxon>
        <taxon>Endopterygota</taxon>
        <taxon>Diptera</taxon>
        <taxon>Brachycera</taxon>
        <taxon>Muscomorpha</taxon>
        <taxon>Hippoboscoidea</taxon>
        <taxon>Glossinidae</taxon>
        <taxon>Glossina</taxon>
    </lineage>
</organism>
<keyword evidence="4" id="KW-0732">Signal</keyword>
<dbReference type="Gene3D" id="3.60.20.40">
    <property type="match status" value="2"/>
</dbReference>
<dbReference type="Pfam" id="PF01019">
    <property type="entry name" value="G_glu_transpept"/>
    <property type="match status" value="2"/>
</dbReference>
<keyword evidence="6" id="KW-1185">Reference proteome</keyword>
<dbReference type="Gene3D" id="1.10.246.130">
    <property type="match status" value="2"/>
</dbReference>
<sequence length="1106" mass="120621">MSAVLILILIPSLIFGLKIRDKNDGRNFGAIVSNGYGCADIGREALYDGGTAVDAAIATLVCEGVVVAHSMGIGGGFVATIYKRFDAKVETVIARESAPAAAHKDMFIGETSVTGARAVAVPGEILGYWELHKRYGRLPWKSLFQPTIKLCKEGHFVSKYLAAALKKEEERLRAEPSMAEVFVKPDKSLYKEGDFLKRPTLAMTLERIADNGADEIYGGGETGKMLVKDIQNMGGIITEEDLKNYKVEWENEHVEAKITGGYKLYTTPLPSSGAVLAFILNVMNGLYTDNQDIYWHRVIETYKHAYGQRTNLGDLKNEPDDPKMIKDTFENLISAQFAQKIRELIRDNETFTDMLYYGANFTNEEDSGTANMAVLAPNGDAITVTSTINNYFGAKVRSSSTGIILNDEMDDFSTPGVVNSFGVPASPANYIHPGKRPLSSMCPSIILDGDGNVRLLVGAAGGTKITTAVAQTIIKYLILNESLHQAVNDGRLHHQLAPMKVIIESKVPDKIVKYLKSVGHEVETSPEGTGFAALTAIGMRSSIPEPYYDSRRVGSTAVLKKKRGTVSLQKMPNFVGAIVSNGLGCADIGHEMLCDGGTAIDAAIATLLCEGVIVPHGMGIGGGFLATVYTRIETVIAREWAPAAAHKNMFTGRSSVVGARAVAVPGEMLGYWELHQHYGSLPWKSLFQPTIKLCKEGHIVSKFLAAVIKSKEKEIRNEPSLAELFVKSDNSLCKEGDFLARPTLAMTLERIADNGADEIYGGGKRLIKDIQNMGGLITERDLMNYKVQFAKNYVEADIIGGYKLYTTPLPSSGAVLVFILNVMSGLYTDNQDIYWHRVVEAYKHAYGQRTNLGDLNNETDDAKMIKNTFENLISVQFAEKIRSLIHDNVTYSNMLYYGANFSTKEDHGTTNLAVLAPNGDAITITSTINNYFGAKIISPSTGIILNNEMDDFSTPGAVNSYGVLSSPANYIYPGKRPMSLTCPSIILDGEGNVRLLVGAAGGAKITTAVAQTIIKYLIFNEPLDRAVNDGRLHHQLSPMKVLVEANVPKSIVKYLKEIGHEIEMLCENSEFSTLTAIGMRSGCVPEPHCDNRRTDGSAILIKQREK</sequence>
<keyword evidence="1" id="KW-1199">Hemostasis impairing toxin</keyword>
<feature type="binding site" evidence="3">
    <location>
        <position position="95"/>
    </location>
    <ligand>
        <name>L-glutamate</name>
        <dbReference type="ChEBI" id="CHEBI:29985"/>
    </ligand>
</feature>
<feature type="binding site" evidence="3">
    <location>
        <position position="462"/>
    </location>
    <ligand>
        <name>L-glutamate</name>
        <dbReference type="ChEBI" id="CHEBI:29985"/>
    </ligand>
</feature>
<dbReference type="PANTHER" id="PTHR11686:SF72">
    <property type="entry name" value="GAMMA-GLUTAMYL TRANSPEPTIDASE, ISOFORM A"/>
    <property type="match status" value="1"/>
</dbReference>
<dbReference type="PRINTS" id="PR01210">
    <property type="entry name" value="GGTRANSPTASE"/>
</dbReference>
<evidence type="ECO:0000256" key="2">
    <source>
        <dbReference type="PIRSR" id="PIRSR600101-1"/>
    </source>
</evidence>
<dbReference type="GO" id="GO:0005886">
    <property type="term" value="C:plasma membrane"/>
    <property type="evidence" value="ECO:0007669"/>
    <property type="project" value="TreeGrafter"/>
</dbReference>